<dbReference type="SUPFAM" id="SSF46785">
    <property type="entry name" value="Winged helix' DNA-binding domain"/>
    <property type="match status" value="1"/>
</dbReference>
<keyword evidence="6" id="KW-1185">Reference proteome</keyword>
<evidence type="ECO:0000259" key="4">
    <source>
        <dbReference type="PROSITE" id="PS50995"/>
    </source>
</evidence>
<dbReference type="GO" id="GO:0003677">
    <property type="term" value="F:DNA binding"/>
    <property type="evidence" value="ECO:0007669"/>
    <property type="project" value="UniProtKB-KW"/>
</dbReference>
<dbReference type="OrthoDB" id="166070at2"/>
<accession>A0A4Z0XWN4</accession>
<dbReference type="PROSITE" id="PS50995">
    <property type="entry name" value="HTH_MARR_2"/>
    <property type="match status" value="1"/>
</dbReference>
<dbReference type="AlphaFoldDB" id="A0A4Z0XWN4"/>
<protein>
    <submittedName>
        <fullName evidence="5">Multiple antibiotic resistance protein MarR</fullName>
    </submittedName>
</protein>
<dbReference type="Gene3D" id="1.10.10.10">
    <property type="entry name" value="Winged helix-like DNA-binding domain superfamily/Winged helix DNA-binding domain"/>
    <property type="match status" value="1"/>
</dbReference>
<dbReference type="InterPro" id="IPR036388">
    <property type="entry name" value="WH-like_DNA-bd_sf"/>
</dbReference>
<dbReference type="Pfam" id="PF01047">
    <property type="entry name" value="MarR"/>
    <property type="match status" value="1"/>
</dbReference>
<proteinExistence type="predicted"/>
<organism evidence="5 6">
    <name type="scientific">Caproiciproducens galactitolivorans</name>
    <dbReference type="NCBI Taxonomy" id="642589"/>
    <lineage>
        <taxon>Bacteria</taxon>
        <taxon>Bacillati</taxon>
        <taxon>Bacillota</taxon>
        <taxon>Clostridia</taxon>
        <taxon>Eubacteriales</taxon>
        <taxon>Acutalibacteraceae</taxon>
        <taxon>Caproiciproducens</taxon>
    </lineage>
</organism>
<dbReference type="InterPro" id="IPR036390">
    <property type="entry name" value="WH_DNA-bd_sf"/>
</dbReference>
<dbReference type="InterPro" id="IPR000835">
    <property type="entry name" value="HTH_MarR-typ"/>
</dbReference>
<dbReference type="RefSeq" id="WP_135660664.1">
    <property type="nucleotide sequence ID" value="NZ_JAJUFJ010000003.1"/>
</dbReference>
<evidence type="ECO:0000256" key="1">
    <source>
        <dbReference type="ARBA" id="ARBA00023015"/>
    </source>
</evidence>
<dbReference type="PRINTS" id="PR00598">
    <property type="entry name" value="HTHMARR"/>
</dbReference>
<comment type="caution">
    <text evidence="5">The sequence shown here is derived from an EMBL/GenBank/DDBJ whole genome shotgun (WGS) entry which is preliminary data.</text>
</comment>
<dbReference type="PANTHER" id="PTHR42756">
    <property type="entry name" value="TRANSCRIPTIONAL REGULATOR, MARR"/>
    <property type="match status" value="1"/>
</dbReference>
<feature type="domain" description="HTH marR-type" evidence="4">
    <location>
        <begin position="6"/>
        <end position="148"/>
    </location>
</feature>
<keyword evidence="1" id="KW-0805">Transcription regulation</keyword>
<evidence type="ECO:0000256" key="2">
    <source>
        <dbReference type="ARBA" id="ARBA00023125"/>
    </source>
</evidence>
<evidence type="ECO:0000313" key="5">
    <source>
        <dbReference type="EMBL" id="TGJ75774.1"/>
    </source>
</evidence>
<name>A0A4Z0XWN4_9FIRM</name>
<sequence length="164" mass="18684">MDSANFNELIAALLSIVPQINETFLRPIEQKSLGNLTPTQVRAIRILESRELLSMTQLSTEMDISKQHMTKIINALVEKGYVERVEDKTNRRLVLIQLTKFGRVQIQKSTQQAVELLRLQFKQISEEDKAALIEATQTIKSIVKKIMPGKGQTRNTEPRVEAKI</sequence>
<keyword evidence="3" id="KW-0804">Transcription</keyword>
<dbReference type="PANTHER" id="PTHR42756:SF1">
    <property type="entry name" value="TRANSCRIPTIONAL REPRESSOR OF EMRAB OPERON"/>
    <property type="match status" value="1"/>
</dbReference>
<dbReference type="Proteomes" id="UP000297714">
    <property type="component" value="Unassembled WGS sequence"/>
</dbReference>
<gene>
    <name evidence="5" type="primary">marR</name>
    <name evidence="5" type="ORF">CAGA_21520</name>
</gene>
<dbReference type="GO" id="GO:0003700">
    <property type="term" value="F:DNA-binding transcription factor activity"/>
    <property type="evidence" value="ECO:0007669"/>
    <property type="project" value="InterPro"/>
</dbReference>
<keyword evidence="2" id="KW-0238">DNA-binding</keyword>
<dbReference type="SMART" id="SM00347">
    <property type="entry name" value="HTH_MARR"/>
    <property type="match status" value="1"/>
</dbReference>
<reference evidence="5 6" key="1">
    <citation type="submission" date="2019-04" db="EMBL/GenBank/DDBJ databases">
        <authorList>
            <person name="Poehlein A."/>
            <person name="Bengelsdorf F.R."/>
            <person name="Duerre P."/>
            <person name="Daniel R."/>
        </authorList>
    </citation>
    <scope>NUCLEOTIDE SEQUENCE [LARGE SCALE GENOMIC DNA]</scope>
    <source>
        <strain evidence="5 6">BS-1</strain>
    </source>
</reference>
<evidence type="ECO:0000313" key="6">
    <source>
        <dbReference type="Proteomes" id="UP000297714"/>
    </source>
</evidence>
<evidence type="ECO:0000256" key="3">
    <source>
        <dbReference type="ARBA" id="ARBA00023163"/>
    </source>
</evidence>
<dbReference type="EMBL" id="SRMQ01000011">
    <property type="protein sequence ID" value="TGJ75774.1"/>
    <property type="molecule type" value="Genomic_DNA"/>
</dbReference>